<dbReference type="InterPro" id="IPR007172">
    <property type="entry name" value="DUF374"/>
</dbReference>
<dbReference type="Proteomes" id="UP000525298">
    <property type="component" value="Unassembled WGS sequence"/>
</dbReference>
<gene>
    <name evidence="2" type="ORF">HNR65_003389</name>
</gene>
<dbReference type="AlphaFoldDB" id="A0A7W0CCB5"/>
<keyword evidence="3" id="KW-1185">Reference proteome</keyword>
<dbReference type="Pfam" id="PF04028">
    <property type="entry name" value="DUF374"/>
    <property type="match status" value="1"/>
</dbReference>
<dbReference type="CDD" id="cd07983">
    <property type="entry name" value="LPLAT_DUF374-like"/>
    <property type="match status" value="1"/>
</dbReference>
<dbReference type="EMBL" id="JACDUS010000015">
    <property type="protein sequence ID" value="MBA2883032.1"/>
    <property type="molecule type" value="Genomic_DNA"/>
</dbReference>
<protein>
    <recommendedName>
        <fullName evidence="1">DUF374 domain-containing protein</fullName>
    </recommendedName>
</protein>
<dbReference type="SUPFAM" id="SSF69593">
    <property type="entry name" value="Glycerol-3-phosphate (1)-acyltransferase"/>
    <property type="match status" value="1"/>
</dbReference>
<dbReference type="RefSeq" id="WP_181552650.1">
    <property type="nucleotide sequence ID" value="NZ_JACDUS010000015.1"/>
</dbReference>
<sequence length="234" mass="26513">MNNFSWKDRIKLEVTAFLAVNLVRLWFGTVRVEILNRPVYEKYFRDEHSGNVVAGSWHRHAIFLFYFFRTLGPRGIMISRSRDGELTARIAEHLGYTPVRGSSSKGGIQALSAMVDYLKDGREKRLCGTAVDGPRGPARKMKKGMAVLAMQSGSWFVPMACSGTRVMTFKRAWDKTIIPKPFSKVVIDFGEPVKIPEDATDEQFARICRDLEAELNRLTDKVDRKCGYTGVPED</sequence>
<organism evidence="2 3">
    <name type="scientific">Desulfosalsimonas propionicica</name>
    <dbReference type="NCBI Taxonomy" id="332175"/>
    <lineage>
        <taxon>Bacteria</taxon>
        <taxon>Pseudomonadati</taxon>
        <taxon>Thermodesulfobacteriota</taxon>
        <taxon>Desulfobacteria</taxon>
        <taxon>Desulfobacterales</taxon>
        <taxon>Desulfosalsimonadaceae</taxon>
        <taxon>Desulfosalsimonas</taxon>
    </lineage>
</organism>
<accession>A0A7W0CCB5</accession>
<evidence type="ECO:0000313" key="2">
    <source>
        <dbReference type="EMBL" id="MBA2883032.1"/>
    </source>
</evidence>
<feature type="domain" description="DUF374" evidence="1">
    <location>
        <begin position="76"/>
        <end position="138"/>
    </location>
</feature>
<comment type="caution">
    <text evidence="2">The sequence shown here is derived from an EMBL/GenBank/DDBJ whole genome shotgun (WGS) entry which is preliminary data.</text>
</comment>
<evidence type="ECO:0000259" key="1">
    <source>
        <dbReference type="Pfam" id="PF04028"/>
    </source>
</evidence>
<name>A0A7W0CCB5_9BACT</name>
<evidence type="ECO:0000313" key="3">
    <source>
        <dbReference type="Proteomes" id="UP000525298"/>
    </source>
</evidence>
<proteinExistence type="predicted"/>
<reference evidence="2 3" key="1">
    <citation type="submission" date="2020-07" db="EMBL/GenBank/DDBJ databases">
        <title>Genomic Encyclopedia of Type Strains, Phase IV (KMG-IV): sequencing the most valuable type-strain genomes for metagenomic binning, comparative biology and taxonomic classification.</title>
        <authorList>
            <person name="Goeker M."/>
        </authorList>
    </citation>
    <scope>NUCLEOTIDE SEQUENCE [LARGE SCALE GENOMIC DNA]</scope>
    <source>
        <strain evidence="2 3">DSM 17721</strain>
    </source>
</reference>